<reference evidence="2 3" key="1">
    <citation type="journal article" date="2013" name="ISME J.">
        <title>Metabolic model for the filamentous 'Candidatus Microthrix parvicella' based on genomic and metagenomic analyses.</title>
        <authorList>
            <person name="Jon McIlroy S."/>
            <person name="Kristiansen R."/>
            <person name="Albertsen M."/>
            <person name="Michael Karst S."/>
            <person name="Rossetti S."/>
            <person name="Lund Nielsen J."/>
            <person name="Tandoi V."/>
            <person name="James Seviour R."/>
            <person name="Nielsen P.H."/>
        </authorList>
    </citation>
    <scope>NUCLEOTIDE SEQUENCE [LARGE SCALE GENOMIC DNA]</scope>
    <source>
        <strain evidence="2 3">RN1</strain>
    </source>
</reference>
<organism evidence="2 3">
    <name type="scientific">Candidatus Neomicrothrix parvicella RN1</name>
    <dbReference type="NCBI Taxonomy" id="1229780"/>
    <lineage>
        <taxon>Bacteria</taxon>
        <taxon>Bacillati</taxon>
        <taxon>Actinomycetota</taxon>
        <taxon>Acidimicrobiia</taxon>
        <taxon>Acidimicrobiales</taxon>
        <taxon>Microthrixaceae</taxon>
        <taxon>Candidatus Neomicrothrix</taxon>
    </lineage>
</organism>
<dbReference type="InterPro" id="IPR000595">
    <property type="entry name" value="cNMP-bd_dom"/>
</dbReference>
<protein>
    <recommendedName>
        <fullName evidence="1">Cyclic nucleotide-binding domain-containing protein</fullName>
    </recommendedName>
</protein>
<dbReference type="PRINTS" id="PR00103">
    <property type="entry name" value="CAMPKINASE"/>
</dbReference>
<dbReference type="PANTHER" id="PTHR11635:SF152">
    <property type="entry name" value="CAMP-DEPENDENT PROTEIN KINASE TYPE I REGULATORY SUBUNIT-RELATED"/>
    <property type="match status" value="1"/>
</dbReference>
<dbReference type="SMART" id="SM00100">
    <property type="entry name" value="cNMP"/>
    <property type="match status" value="1"/>
</dbReference>
<dbReference type="Gene3D" id="2.60.120.10">
    <property type="entry name" value="Jelly Rolls"/>
    <property type="match status" value="1"/>
</dbReference>
<dbReference type="InterPro" id="IPR014710">
    <property type="entry name" value="RmlC-like_jellyroll"/>
</dbReference>
<keyword evidence="3" id="KW-1185">Reference proteome</keyword>
<feature type="domain" description="Cyclic nucleotide-binding" evidence="1">
    <location>
        <begin position="13"/>
        <end position="128"/>
    </location>
</feature>
<dbReference type="Pfam" id="PF00027">
    <property type="entry name" value="cNMP_binding"/>
    <property type="match status" value="1"/>
</dbReference>
<dbReference type="RefSeq" id="WP_012229679.1">
    <property type="nucleotide sequence ID" value="NZ_HG422565.1"/>
</dbReference>
<sequence length="141" mass="15177">MDAYLERLGALSMFAECSTKELRDVARIVDELNVEEGRVLMSQGDAGQEAFVIEEGTADVVRNGELLATVGPGQYVGELALIDAGPRSATVTATSPMRLLVIGTREFSTLLDEVPGLARRVLVSTTRRLRAANEGAHQPIH</sequence>
<dbReference type="Proteomes" id="UP000018291">
    <property type="component" value="Unassembled WGS sequence"/>
</dbReference>
<dbReference type="HOGENOM" id="CLU_075053_16_5_11"/>
<dbReference type="STRING" id="1229780.BN381_60087"/>
<dbReference type="InterPro" id="IPR018490">
    <property type="entry name" value="cNMP-bd_dom_sf"/>
</dbReference>
<evidence type="ECO:0000313" key="3">
    <source>
        <dbReference type="Proteomes" id="UP000018291"/>
    </source>
</evidence>
<dbReference type="InterPro" id="IPR018488">
    <property type="entry name" value="cNMP-bd_CS"/>
</dbReference>
<accession>R4Z380</accession>
<dbReference type="PROSITE" id="PS00889">
    <property type="entry name" value="CNMP_BINDING_2"/>
    <property type="match status" value="1"/>
</dbReference>
<name>R4Z380_9ACTN</name>
<dbReference type="EMBL" id="CANL01000056">
    <property type="protein sequence ID" value="CCM65183.1"/>
    <property type="molecule type" value="Genomic_DNA"/>
</dbReference>
<dbReference type="OrthoDB" id="9798104at2"/>
<dbReference type="SUPFAM" id="SSF51206">
    <property type="entry name" value="cAMP-binding domain-like"/>
    <property type="match status" value="1"/>
</dbReference>
<dbReference type="InterPro" id="IPR050503">
    <property type="entry name" value="cAMP-dep_PK_reg_su-like"/>
</dbReference>
<dbReference type="PANTHER" id="PTHR11635">
    <property type="entry name" value="CAMP-DEPENDENT PROTEIN KINASE REGULATORY CHAIN"/>
    <property type="match status" value="1"/>
</dbReference>
<dbReference type="eggNOG" id="COG0664">
    <property type="taxonomic scope" value="Bacteria"/>
</dbReference>
<proteinExistence type="predicted"/>
<dbReference type="PROSITE" id="PS50042">
    <property type="entry name" value="CNMP_BINDING_3"/>
    <property type="match status" value="1"/>
</dbReference>
<dbReference type="AlphaFoldDB" id="R4Z380"/>
<evidence type="ECO:0000313" key="2">
    <source>
        <dbReference type="EMBL" id="CCM65183.1"/>
    </source>
</evidence>
<gene>
    <name evidence="2" type="ORF">BN381_60087</name>
</gene>
<dbReference type="GO" id="GO:0005829">
    <property type="term" value="C:cytosol"/>
    <property type="evidence" value="ECO:0007669"/>
    <property type="project" value="TreeGrafter"/>
</dbReference>
<dbReference type="CDD" id="cd00038">
    <property type="entry name" value="CAP_ED"/>
    <property type="match status" value="1"/>
</dbReference>
<comment type="caution">
    <text evidence="2">The sequence shown here is derived from an EMBL/GenBank/DDBJ whole genome shotgun (WGS) entry which is preliminary data.</text>
</comment>
<evidence type="ECO:0000259" key="1">
    <source>
        <dbReference type="PROSITE" id="PS50042"/>
    </source>
</evidence>
<dbReference type="GO" id="GO:0005952">
    <property type="term" value="C:cAMP-dependent protein kinase complex"/>
    <property type="evidence" value="ECO:0007669"/>
    <property type="project" value="InterPro"/>
</dbReference>